<dbReference type="Gene3D" id="3.30.300.20">
    <property type="match status" value="1"/>
</dbReference>
<dbReference type="RefSeq" id="WP_119060760.1">
    <property type="nucleotide sequence ID" value="NZ_QXDF01000001.1"/>
</dbReference>
<sequence>MAASEHRYQVHVSWSGETRSYQSYSRAHRIAINGKPTIAASADPAFLGDADLPNPEDMLLAALSACHMLWYLHLCAVNGVVVTAYEDRAEATMVEAPCDGRFTDVVLHPVVTITADSDADLARSLHERAHAECFIANSVNFPVRHVPVIKRAG</sequence>
<dbReference type="PANTHER" id="PTHR42830:SF2">
    <property type="entry name" value="OSMC_OHR FAMILY PROTEIN"/>
    <property type="match status" value="1"/>
</dbReference>
<dbReference type="SUPFAM" id="SSF82784">
    <property type="entry name" value="OsmC-like"/>
    <property type="match status" value="1"/>
</dbReference>
<dbReference type="Pfam" id="PF02566">
    <property type="entry name" value="OsmC"/>
    <property type="match status" value="1"/>
</dbReference>
<dbReference type="InterPro" id="IPR036102">
    <property type="entry name" value="OsmC/Ohrsf"/>
</dbReference>
<dbReference type="AlphaFoldDB" id="A0A397QCD2"/>
<protein>
    <submittedName>
        <fullName evidence="1">Organic hydroperoxide reductase OsmC/OhrA</fullName>
    </submittedName>
</protein>
<reference evidence="1 2" key="1">
    <citation type="submission" date="2018-08" db="EMBL/GenBank/DDBJ databases">
        <title>Genomic Encyclopedia of Archaeal and Bacterial Type Strains, Phase II (KMG-II): from individual species to whole genera.</title>
        <authorList>
            <person name="Goeker M."/>
        </authorList>
    </citation>
    <scope>NUCLEOTIDE SEQUENCE [LARGE SCALE GENOMIC DNA]</scope>
    <source>
        <strain evidence="1 2">DSM 5002</strain>
    </source>
</reference>
<dbReference type="EMBL" id="QXDF01000001">
    <property type="protein sequence ID" value="RIA55911.1"/>
    <property type="molecule type" value="Genomic_DNA"/>
</dbReference>
<dbReference type="InterPro" id="IPR003718">
    <property type="entry name" value="OsmC/Ohr_fam"/>
</dbReference>
<evidence type="ECO:0000313" key="1">
    <source>
        <dbReference type="EMBL" id="RIA55911.1"/>
    </source>
</evidence>
<name>A0A397QCD2_9HYPH</name>
<dbReference type="Proteomes" id="UP000266273">
    <property type="component" value="Unassembled WGS sequence"/>
</dbReference>
<dbReference type="InterPro" id="IPR015946">
    <property type="entry name" value="KH_dom-like_a/b"/>
</dbReference>
<evidence type="ECO:0000313" key="2">
    <source>
        <dbReference type="Proteomes" id="UP000266273"/>
    </source>
</evidence>
<comment type="caution">
    <text evidence="1">The sequence shown here is derived from an EMBL/GenBank/DDBJ whole genome shotgun (WGS) entry which is preliminary data.</text>
</comment>
<proteinExistence type="predicted"/>
<dbReference type="InterPro" id="IPR052707">
    <property type="entry name" value="OsmC_Ohr_Peroxiredoxin"/>
</dbReference>
<gene>
    <name evidence="1" type="ORF">BXY53_0998</name>
</gene>
<dbReference type="PANTHER" id="PTHR42830">
    <property type="entry name" value="OSMOTICALLY INDUCIBLE FAMILY PROTEIN"/>
    <property type="match status" value="1"/>
</dbReference>
<accession>A0A397QCD2</accession>
<dbReference type="OrthoDB" id="9795405at2"/>
<keyword evidence="2" id="KW-1185">Reference proteome</keyword>
<organism evidence="1 2">
    <name type="scientific">Dichotomicrobium thermohalophilum</name>
    <dbReference type="NCBI Taxonomy" id="933063"/>
    <lineage>
        <taxon>Bacteria</taxon>
        <taxon>Pseudomonadati</taxon>
        <taxon>Pseudomonadota</taxon>
        <taxon>Alphaproteobacteria</taxon>
        <taxon>Hyphomicrobiales</taxon>
        <taxon>Hyphomicrobiaceae</taxon>
        <taxon>Dichotomicrobium</taxon>
    </lineage>
</organism>